<evidence type="ECO:0000313" key="1">
    <source>
        <dbReference type="EMBL" id="TVY34441.1"/>
    </source>
</evidence>
<proteinExistence type="predicted"/>
<dbReference type="OrthoDB" id="5309037at2759"/>
<comment type="caution">
    <text evidence="1">The sequence shown here is derived from an EMBL/GenBank/DDBJ whole genome shotgun (WGS) entry which is preliminary data.</text>
</comment>
<reference evidence="1 2" key="1">
    <citation type="submission" date="2018-05" db="EMBL/GenBank/DDBJ databases">
        <title>Genome sequencing and assembly of the regulated plant pathogen Lachnellula willkommii and related sister species for the development of diagnostic species identification markers.</title>
        <authorList>
            <person name="Giroux E."/>
            <person name="Bilodeau G."/>
        </authorList>
    </citation>
    <scope>NUCLEOTIDE SEQUENCE [LARGE SCALE GENOMIC DNA]</scope>
    <source>
        <strain evidence="1 2">CBS 197.66</strain>
    </source>
</reference>
<sequence>MSWKSVFGIAFFESQGAHVCNASRIAATLVSYKFLVPATGLPFIPLKVMSGLEVLAAVTSIVSAFNGSLSLYRSWRDKRTDRVADEENHKLEYSLYIGATTIQQEYERYSTRLGPRFSSGDDDCQSQLAQYVTYFQYAIETLTAESHSRGMQLPSLANILAVSETTRIGVVGILEEQYQRMVQGGSASRAFLSPSHRSALRGSVACEAERDVVRRGATPTYRVEWSGSS</sequence>
<dbReference type="AlphaFoldDB" id="A0A8H8U5G1"/>
<gene>
    <name evidence="1" type="ORF">LSUB1_G006023</name>
</gene>
<organism evidence="1 2">
    <name type="scientific">Lachnellula subtilissima</name>
    <dbReference type="NCBI Taxonomy" id="602034"/>
    <lineage>
        <taxon>Eukaryota</taxon>
        <taxon>Fungi</taxon>
        <taxon>Dikarya</taxon>
        <taxon>Ascomycota</taxon>
        <taxon>Pezizomycotina</taxon>
        <taxon>Leotiomycetes</taxon>
        <taxon>Helotiales</taxon>
        <taxon>Lachnaceae</taxon>
        <taxon>Lachnellula</taxon>
    </lineage>
</organism>
<protein>
    <submittedName>
        <fullName evidence="1">Uncharacterized protein</fullName>
    </submittedName>
</protein>
<dbReference type="EMBL" id="QGMJ01000644">
    <property type="protein sequence ID" value="TVY34441.1"/>
    <property type="molecule type" value="Genomic_DNA"/>
</dbReference>
<accession>A0A8H8U5G1</accession>
<evidence type="ECO:0000313" key="2">
    <source>
        <dbReference type="Proteomes" id="UP000462212"/>
    </source>
</evidence>
<name>A0A8H8U5G1_9HELO</name>
<keyword evidence="2" id="KW-1185">Reference proteome</keyword>
<dbReference type="Proteomes" id="UP000462212">
    <property type="component" value="Unassembled WGS sequence"/>
</dbReference>